<dbReference type="InterPro" id="IPR036852">
    <property type="entry name" value="Peptidase_S8/S53_dom_sf"/>
</dbReference>
<dbReference type="InterPro" id="IPR000209">
    <property type="entry name" value="Peptidase_S8/S53_dom"/>
</dbReference>
<comment type="caution">
    <text evidence="14">The sequence shown here is derived from an EMBL/GenBank/DDBJ whole genome shotgun (WGS) entry which is preliminary data.</text>
</comment>
<keyword evidence="7 10" id="KW-0720">Serine protease</keyword>
<name>A0ABP8D505_9ACTN</name>
<feature type="domain" description="Peptidase S8/S53" evidence="13">
    <location>
        <begin position="50"/>
        <end position="297"/>
    </location>
</feature>
<comment type="similarity">
    <text evidence="2 10">Belongs to the peptidase S8 family.</text>
</comment>
<feature type="region of interest" description="Disordered" evidence="11">
    <location>
        <begin position="308"/>
        <end position="330"/>
    </location>
</feature>
<organism evidence="14 15">
    <name type="scientific">Dactylosporangium darangshiense</name>
    <dbReference type="NCBI Taxonomy" id="579108"/>
    <lineage>
        <taxon>Bacteria</taxon>
        <taxon>Bacillati</taxon>
        <taxon>Actinomycetota</taxon>
        <taxon>Actinomycetes</taxon>
        <taxon>Micromonosporales</taxon>
        <taxon>Micromonosporaceae</taxon>
        <taxon>Dactylosporangium</taxon>
    </lineage>
</organism>
<dbReference type="Proteomes" id="UP001500620">
    <property type="component" value="Unassembled WGS sequence"/>
</dbReference>
<dbReference type="InterPro" id="IPR023834">
    <property type="entry name" value="T7SS_pept_S8A_mycosin"/>
</dbReference>
<keyword evidence="9 12" id="KW-0472">Membrane</keyword>
<dbReference type="InterPro" id="IPR015500">
    <property type="entry name" value="Peptidase_S8_subtilisin-rel"/>
</dbReference>
<dbReference type="NCBIfam" id="TIGR03921">
    <property type="entry name" value="T7SS_mycosin"/>
    <property type="match status" value="1"/>
</dbReference>
<dbReference type="PANTHER" id="PTHR43806">
    <property type="entry name" value="PEPTIDASE S8"/>
    <property type="match status" value="1"/>
</dbReference>
<gene>
    <name evidence="14" type="ORF">GCM10022255_024280</name>
</gene>
<keyword evidence="6 10" id="KW-0378">Hydrolase</keyword>
<keyword evidence="15" id="KW-1185">Reference proteome</keyword>
<feature type="active site" description="Charge relay system" evidence="10">
    <location>
        <position position="59"/>
    </location>
</feature>
<dbReference type="PANTHER" id="PTHR43806:SF11">
    <property type="entry name" value="CEREVISIN-RELATED"/>
    <property type="match status" value="1"/>
</dbReference>
<evidence type="ECO:0000259" key="13">
    <source>
        <dbReference type="Pfam" id="PF00082"/>
    </source>
</evidence>
<evidence type="ECO:0000256" key="8">
    <source>
        <dbReference type="ARBA" id="ARBA00022989"/>
    </source>
</evidence>
<evidence type="ECO:0000256" key="3">
    <source>
        <dbReference type="ARBA" id="ARBA00022475"/>
    </source>
</evidence>
<evidence type="ECO:0000256" key="6">
    <source>
        <dbReference type="ARBA" id="ARBA00022801"/>
    </source>
</evidence>
<evidence type="ECO:0000256" key="4">
    <source>
        <dbReference type="ARBA" id="ARBA00022670"/>
    </source>
</evidence>
<dbReference type="EMBL" id="BAABAT010000004">
    <property type="protein sequence ID" value="GAA4247629.1"/>
    <property type="molecule type" value="Genomic_DNA"/>
</dbReference>
<evidence type="ECO:0000256" key="1">
    <source>
        <dbReference type="ARBA" id="ARBA00004162"/>
    </source>
</evidence>
<evidence type="ECO:0000256" key="9">
    <source>
        <dbReference type="ARBA" id="ARBA00023136"/>
    </source>
</evidence>
<reference evidence="15" key="1">
    <citation type="journal article" date="2019" name="Int. J. Syst. Evol. Microbiol.">
        <title>The Global Catalogue of Microorganisms (GCM) 10K type strain sequencing project: providing services to taxonomists for standard genome sequencing and annotation.</title>
        <authorList>
            <consortium name="The Broad Institute Genomics Platform"/>
            <consortium name="The Broad Institute Genome Sequencing Center for Infectious Disease"/>
            <person name="Wu L."/>
            <person name="Ma J."/>
        </authorList>
    </citation>
    <scope>NUCLEOTIDE SEQUENCE [LARGE SCALE GENOMIC DNA]</scope>
    <source>
        <strain evidence="15">JCM 17441</strain>
    </source>
</reference>
<evidence type="ECO:0000256" key="10">
    <source>
        <dbReference type="PROSITE-ProRule" id="PRU01240"/>
    </source>
</evidence>
<evidence type="ECO:0000256" key="2">
    <source>
        <dbReference type="ARBA" id="ARBA00011073"/>
    </source>
</evidence>
<evidence type="ECO:0000256" key="7">
    <source>
        <dbReference type="ARBA" id="ARBA00022825"/>
    </source>
</evidence>
<dbReference type="Pfam" id="PF00082">
    <property type="entry name" value="Peptidase_S8"/>
    <property type="match status" value="1"/>
</dbReference>
<proteinExistence type="inferred from homology"/>
<feature type="active site" description="Charge relay system" evidence="10">
    <location>
        <position position="94"/>
    </location>
</feature>
<accession>A0ABP8D505</accession>
<dbReference type="SUPFAM" id="SSF52743">
    <property type="entry name" value="Subtilisin-like"/>
    <property type="match status" value="1"/>
</dbReference>
<keyword evidence="3" id="KW-1003">Cell membrane</keyword>
<evidence type="ECO:0000256" key="5">
    <source>
        <dbReference type="ARBA" id="ARBA00022692"/>
    </source>
</evidence>
<feature type="compositionally biased region" description="Low complexity" evidence="11">
    <location>
        <begin position="314"/>
        <end position="327"/>
    </location>
</feature>
<keyword evidence="8 12" id="KW-1133">Transmembrane helix</keyword>
<protein>
    <recommendedName>
        <fullName evidence="13">Peptidase S8/S53 domain-containing protein</fullName>
    </recommendedName>
</protein>
<dbReference type="PRINTS" id="PR00723">
    <property type="entry name" value="SUBTILISIN"/>
</dbReference>
<comment type="subcellular location">
    <subcellularLocation>
        <location evidence="1">Cell membrane</location>
        <topology evidence="1">Single-pass membrane protein</topology>
    </subcellularLocation>
</comment>
<evidence type="ECO:0000313" key="15">
    <source>
        <dbReference type="Proteomes" id="UP001500620"/>
    </source>
</evidence>
<evidence type="ECO:0000256" key="12">
    <source>
        <dbReference type="SAM" id="Phobius"/>
    </source>
</evidence>
<dbReference type="InterPro" id="IPR050131">
    <property type="entry name" value="Peptidase_S8_subtilisin-like"/>
</dbReference>
<feature type="active site" description="Charge relay system" evidence="10">
    <location>
        <position position="249"/>
    </location>
</feature>
<sequence>MILRRAAASVATAVVIVVGLPTVARADSVRDRQWHLQFLNIAAAQQISQGNGVVVAVTDSGVDPRSPELQAAVVPGLTNGGGETGDGRQDVNGHGTSMASLIAARGKGGNDGALGIAPKATIMPIRVQLGALMADPAYLGPGIDWAVDHGAKVISISAGSSEEPTTKTAIERALAKDVVVVAAVGNTTDTTTVAFPAKLPGVLAVAGVDRQGNHASISAAGPETVLSAPAVDIVSIGLDSRYMTSSGTSNATAIVAGAVALVRAKYPQLSGPEVVRRLTYTAQDKGEPGRDPVYGYGVVDPLKALTAEVPPAPSTTSPQPSTSPETSSGGGRQVAAIAAISAAAVVMVFISVLQTIIRSRRRRG</sequence>
<dbReference type="Gene3D" id="3.40.50.200">
    <property type="entry name" value="Peptidase S8/S53 domain"/>
    <property type="match status" value="1"/>
</dbReference>
<feature type="transmembrane region" description="Helical" evidence="12">
    <location>
        <begin position="334"/>
        <end position="357"/>
    </location>
</feature>
<evidence type="ECO:0000256" key="11">
    <source>
        <dbReference type="SAM" id="MobiDB-lite"/>
    </source>
</evidence>
<dbReference type="PROSITE" id="PS51892">
    <property type="entry name" value="SUBTILASE"/>
    <property type="match status" value="1"/>
</dbReference>
<evidence type="ECO:0000313" key="14">
    <source>
        <dbReference type="EMBL" id="GAA4247629.1"/>
    </source>
</evidence>
<keyword evidence="4 10" id="KW-0645">Protease</keyword>
<keyword evidence="5 12" id="KW-0812">Transmembrane</keyword>